<protein>
    <submittedName>
        <fullName evidence="1">Alpha/beta fold hydrolase</fullName>
    </submittedName>
</protein>
<reference evidence="1" key="1">
    <citation type="submission" date="2022-07" db="EMBL/GenBank/DDBJ databases">
        <authorList>
            <person name="Otstavnykh N."/>
            <person name="Isaeva M."/>
            <person name="Bystritskaya E."/>
        </authorList>
    </citation>
    <scope>NUCLEOTIDE SEQUENCE</scope>
    <source>
        <strain evidence="1">10Alg 79</strain>
    </source>
</reference>
<dbReference type="PROSITE" id="PS51257">
    <property type="entry name" value="PROKAR_LIPOPROTEIN"/>
    <property type="match status" value="1"/>
</dbReference>
<evidence type="ECO:0000313" key="1">
    <source>
        <dbReference type="EMBL" id="MDQ2094827.1"/>
    </source>
</evidence>
<organism evidence="1 2">
    <name type="scientific">Rhodalgimonas zhirmunskyi</name>
    <dbReference type="NCBI Taxonomy" id="2964767"/>
    <lineage>
        <taxon>Bacteria</taxon>
        <taxon>Pseudomonadati</taxon>
        <taxon>Pseudomonadota</taxon>
        <taxon>Alphaproteobacteria</taxon>
        <taxon>Rhodobacterales</taxon>
        <taxon>Roseobacteraceae</taxon>
        <taxon>Rhodalgimonas</taxon>
    </lineage>
</organism>
<comment type="caution">
    <text evidence="1">The sequence shown here is derived from an EMBL/GenBank/DDBJ whole genome shotgun (WGS) entry which is preliminary data.</text>
</comment>
<dbReference type="Proteomes" id="UP001227162">
    <property type="component" value="Unassembled WGS sequence"/>
</dbReference>
<keyword evidence="1" id="KW-0378">Hydrolase</keyword>
<dbReference type="PANTHER" id="PTHR36513:SF1">
    <property type="entry name" value="TRANSMEMBRANE PROTEIN"/>
    <property type="match status" value="1"/>
</dbReference>
<name>A0AAJ1UEY5_9RHOB</name>
<accession>A0AAJ1UEY5</accession>
<dbReference type="Pfam" id="PF05990">
    <property type="entry name" value="DUF900"/>
    <property type="match status" value="1"/>
</dbReference>
<reference evidence="1" key="2">
    <citation type="submission" date="2023-04" db="EMBL/GenBank/DDBJ databases">
        <title>'Rhodoalgimonas zhirmunskyi' gen. nov., isolated from a red alga.</title>
        <authorList>
            <person name="Nedashkovskaya O.I."/>
            <person name="Otstavnykh N.Y."/>
            <person name="Bystritskaya E.P."/>
            <person name="Balabanova L.A."/>
            <person name="Isaeva M.P."/>
        </authorList>
    </citation>
    <scope>NUCLEOTIDE SEQUENCE</scope>
    <source>
        <strain evidence="1">10Alg 79</strain>
    </source>
</reference>
<proteinExistence type="predicted"/>
<evidence type="ECO:0000313" key="2">
    <source>
        <dbReference type="Proteomes" id="UP001227162"/>
    </source>
</evidence>
<dbReference type="PANTHER" id="PTHR36513">
    <property type="entry name" value="ABC TRANSMEMBRANE TYPE-1 DOMAIN-CONTAINING PROTEIN"/>
    <property type="match status" value="1"/>
</dbReference>
<dbReference type="PIRSF" id="PIRSF033909">
    <property type="entry name" value="UCP033909"/>
    <property type="match status" value="1"/>
</dbReference>
<sequence>MDRSGAMWCGPGMRYIPPHLLLLAVLTLLTACSRAAVTGVTALSAEGAIVQPVFIATQRSKDQLGPAFGARREEDLRFGRLDVSIPPGHKPGNLERVSGVADPAKVFTPVGVENYATVAQFVSAVRRNRAGDGGAVIFVPGYNNTLEDGAFRLAQVKQDFEINEPAILFSWLSAGDARGYVYDRDSVLFARDGFEELLRELDARGQKNILIVAHSMGGYLTMETLRQIAIKGDHRILDALEGVILMSPDIDPDVFRQQAKAIGDLPEPFLILTSRKDHILSLAGLLTGMKPRLGRIDSAEAVAGLDVTVLDLTELSAGEGAGHNVPFASGKAIKVLRGIDQQIRKDGGSMKNFVLQGRDRAPGLGEALFGVRILQ</sequence>
<dbReference type="InterPro" id="IPR014586">
    <property type="entry name" value="UCP033909"/>
</dbReference>
<dbReference type="GO" id="GO:0016787">
    <property type="term" value="F:hydrolase activity"/>
    <property type="evidence" value="ECO:0007669"/>
    <property type="project" value="UniProtKB-KW"/>
</dbReference>
<dbReference type="SUPFAM" id="SSF53474">
    <property type="entry name" value="alpha/beta-Hydrolases"/>
    <property type="match status" value="1"/>
</dbReference>
<dbReference type="EMBL" id="JANFFA010000003">
    <property type="protein sequence ID" value="MDQ2094827.1"/>
    <property type="molecule type" value="Genomic_DNA"/>
</dbReference>
<dbReference type="InterPro" id="IPR029058">
    <property type="entry name" value="AB_hydrolase_fold"/>
</dbReference>
<dbReference type="Gene3D" id="3.40.50.1820">
    <property type="entry name" value="alpha/beta hydrolase"/>
    <property type="match status" value="1"/>
</dbReference>
<gene>
    <name evidence="1" type="ORF">NOI20_11950</name>
</gene>
<dbReference type="InterPro" id="IPR010297">
    <property type="entry name" value="DUF900_hydrolase"/>
</dbReference>
<keyword evidence="2" id="KW-1185">Reference proteome</keyword>
<dbReference type="AlphaFoldDB" id="A0AAJ1UEY5"/>